<accession>A0ABT5XBS1</accession>
<comment type="similarity">
    <text evidence="1 3">Belongs to the UPF0165 family.</text>
</comment>
<keyword evidence="5" id="KW-1185">Reference proteome</keyword>
<reference evidence="4 5" key="1">
    <citation type="submission" date="2023-03" db="EMBL/GenBank/DDBJ databases">
        <title>Whole genome sequencing of Methanotrichaceae archaeon M04Ac.</title>
        <authorList>
            <person name="Khomyakova M.A."/>
            <person name="Merkel A.Y."/>
            <person name="Slobodkin A.I."/>
        </authorList>
    </citation>
    <scope>NUCLEOTIDE SEQUENCE [LARGE SCALE GENOMIC DNA]</scope>
    <source>
        <strain evidence="4 5">M04Ac</strain>
    </source>
</reference>
<dbReference type="SUPFAM" id="SSF141694">
    <property type="entry name" value="AF2212/PG0164-like"/>
    <property type="match status" value="1"/>
</dbReference>
<comment type="function">
    <text evidence="3">Antitoxin component of a type II toxin-antitoxin (TA) system.</text>
</comment>
<evidence type="ECO:0000256" key="2">
    <source>
        <dbReference type="ARBA" id="ARBA00022649"/>
    </source>
</evidence>
<gene>
    <name evidence="4" type="ORF">P0O24_00630</name>
</gene>
<protein>
    <recommendedName>
        <fullName evidence="3">Antitoxin</fullName>
    </recommendedName>
</protein>
<dbReference type="EMBL" id="JARFPL010000001">
    <property type="protein sequence ID" value="MDF0592093.1"/>
    <property type="molecule type" value="Genomic_DNA"/>
</dbReference>
<organism evidence="4 5">
    <name type="scientific">Candidatus Methanocrinis alkalitolerans</name>
    <dbReference type="NCBI Taxonomy" id="3033395"/>
    <lineage>
        <taxon>Archaea</taxon>
        <taxon>Methanobacteriati</taxon>
        <taxon>Methanobacteriota</taxon>
        <taxon>Stenosarchaea group</taxon>
        <taxon>Methanomicrobia</taxon>
        <taxon>Methanotrichales</taxon>
        <taxon>Methanotrichaceae</taxon>
        <taxon>Methanocrinis</taxon>
    </lineage>
</organism>
<keyword evidence="2 3" id="KW-1277">Toxin-antitoxin system</keyword>
<evidence type="ECO:0000313" key="4">
    <source>
        <dbReference type="EMBL" id="MDF0592093.1"/>
    </source>
</evidence>
<comment type="caution">
    <text evidence="4">The sequence shown here is derived from an EMBL/GenBank/DDBJ whole genome shotgun (WGS) entry which is preliminary data.</text>
</comment>
<proteinExistence type="inferred from homology"/>
<dbReference type="Pfam" id="PF01954">
    <property type="entry name" value="AF2212-like"/>
    <property type="match status" value="1"/>
</dbReference>
<evidence type="ECO:0000256" key="3">
    <source>
        <dbReference type="RuleBase" id="RU368051"/>
    </source>
</evidence>
<evidence type="ECO:0000256" key="1">
    <source>
        <dbReference type="ARBA" id="ARBA00006615"/>
    </source>
</evidence>
<sequence>MGVKAIYENKVLKPLEKLDLKDGEVVDIEIRRDAVDRLGGLVKISRRDWLDEVVESPELEPI</sequence>
<dbReference type="Proteomes" id="UP001215956">
    <property type="component" value="Unassembled WGS sequence"/>
</dbReference>
<dbReference type="Gene3D" id="4.10.1150.10">
    <property type="entry name" value="AF2212/PG0164-like"/>
    <property type="match status" value="1"/>
</dbReference>
<dbReference type="InterPro" id="IPR008203">
    <property type="entry name" value="AF2212-like"/>
</dbReference>
<dbReference type="InterPro" id="IPR024069">
    <property type="entry name" value="AF2212-like_dom_sf"/>
</dbReference>
<name>A0ABT5XBS1_9EURY</name>
<evidence type="ECO:0000313" key="5">
    <source>
        <dbReference type="Proteomes" id="UP001215956"/>
    </source>
</evidence>